<name>A0A0B6ALQ3_PRIM2</name>
<dbReference type="EMBL" id="CP009920">
    <property type="protein sequence ID" value="AJI24411.1"/>
    <property type="molecule type" value="Genomic_DNA"/>
</dbReference>
<accession>A0A0B6ALQ3</accession>
<reference evidence="2 3" key="1">
    <citation type="journal article" date="2015" name="Genome Announc.">
        <title>Complete genome sequences for 35 biothreat assay-relevant bacillus species.</title>
        <authorList>
            <person name="Johnson S.L."/>
            <person name="Daligault H.E."/>
            <person name="Davenport K.W."/>
            <person name="Jaissle J."/>
            <person name="Frey K.G."/>
            <person name="Ladner J.T."/>
            <person name="Broomall S.M."/>
            <person name="Bishop-Lilly K.A."/>
            <person name="Bruce D.C."/>
            <person name="Gibbons H.S."/>
            <person name="Coyne S.R."/>
            <person name="Lo C.C."/>
            <person name="Meincke L."/>
            <person name="Munk A.C."/>
            <person name="Koroleva G.I."/>
            <person name="Rosenzweig C.N."/>
            <person name="Palacios G.F."/>
            <person name="Redden C.L."/>
            <person name="Minogue T.D."/>
            <person name="Chain P.S."/>
        </authorList>
    </citation>
    <scope>NUCLEOTIDE SEQUENCE [LARGE SCALE GENOMIC DNA]</scope>
    <source>
        <strain evidence="3">ATCC 14581 / DSM 32 / JCM 2506 / NBRC 15308 / NCIMB 9376 / NCTC 10342 / NRRL B-14308 / VKM B-512</strain>
    </source>
</reference>
<feature type="compositionally biased region" description="Basic residues" evidence="1">
    <location>
        <begin position="8"/>
        <end position="17"/>
    </location>
</feature>
<evidence type="ECO:0000313" key="2">
    <source>
        <dbReference type="EMBL" id="AJI24411.1"/>
    </source>
</evidence>
<evidence type="ECO:0000313" key="3">
    <source>
        <dbReference type="Proteomes" id="UP000031829"/>
    </source>
</evidence>
<dbReference type="HOGENOM" id="CLU_3114635_0_0_9"/>
<dbReference type="RefSeq" id="WP_168797089.1">
    <property type="nucleotide sequence ID" value="NZ_BCVB01000006.1"/>
</dbReference>
<feature type="compositionally biased region" description="Polar residues" evidence="1">
    <location>
        <begin position="31"/>
        <end position="44"/>
    </location>
</feature>
<dbReference type="AlphaFoldDB" id="A0A0B6ALQ3"/>
<proteinExistence type="predicted"/>
<dbReference type="GeneID" id="93646196"/>
<feature type="region of interest" description="Disordered" evidence="1">
    <location>
        <begin position="1"/>
        <end position="50"/>
    </location>
</feature>
<gene>
    <name evidence="2" type="ORF">BG04_68</name>
</gene>
<dbReference type="Proteomes" id="UP000031829">
    <property type="component" value="Chromosome"/>
</dbReference>
<organism evidence="2 3">
    <name type="scientific">Priestia megaterium (strain ATCC 14581 / DSM 32 / CCUG 1817 / JCM 2506 / NBRC 15308 / NCIMB 9376 / NCTC 10342 / NRRL B-14308 / VKM B-512 / Ford 19)</name>
    <name type="common">Bacillus megaterium</name>
    <dbReference type="NCBI Taxonomy" id="1348623"/>
    <lineage>
        <taxon>Bacteria</taxon>
        <taxon>Bacillati</taxon>
        <taxon>Bacillota</taxon>
        <taxon>Bacilli</taxon>
        <taxon>Bacillales</taxon>
        <taxon>Bacillaceae</taxon>
        <taxon>Priestia</taxon>
    </lineage>
</organism>
<dbReference type="KEGG" id="bmeg:BG04_68"/>
<protein>
    <submittedName>
        <fullName evidence="2">Uncharacterized protein</fullName>
    </submittedName>
</protein>
<evidence type="ECO:0000256" key="1">
    <source>
        <dbReference type="SAM" id="MobiDB-lite"/>
    </source>
</evidence>
<sequence>MTLNQGNKTKHIAKVRTKQTDMTMQREQKQHQAQNASLSHNNCRANLDGD</sequence>